<dbReference type="AlphaFoldDB" id="A0AAW2FL32"/>
<gene>
    <name evidence="1" type="ORF">PUN28_010574</name>
</gene>
<name>A0AAW2FL32_9HYME</name>
<sequence>MFDKKISRPDTDEKKHSETIFDFTQSVAGNESISSPSERRKEGYLLTCLFLKEGNLIREIKTTTSDVNPFFYIRIHVCPSSDVSIIFNQHYLFPIYLNYLKSKIDIDISIYYVIVYDGKRKKILLFYIALVALHKRTCKSRKYFFITTDSSRLIYQRMTGCVITSKVRCKN</sequence>
<dbReference type="EMBL" id="JADYXP020000010">
    <property type="protein sequence ID" value="KAL0115081.1"/>
    <property type="molecule type" value="Genomic_DNA"/>
</dbReference>
<keyword evidence="2" id="KW-1185">Reference proteome</keyword>
<reference evidence="1 2" key="1">
    <citation type="submission" date="2023-03" db="EMBL/GenBank/DDBJ databases">
        <title>High recombination rates correlate with genetic variation in Cardiocondyla obscurior ants.</title>
        <authorList>
            <person name="Errbii M."/>
        </authorList>
    </citation>
    <scope>NUCLEOTIDE SEQUENCE [LARGE SCALE GENOMIC DNA]</scope>
    <source>
        <strain evidence="1">Alpha-2009</strain>
        <tissue evidence="1">Whole body</tissue>
    </source>
</reference>
<evidence type="ECO:0000313" key="2">
    <source>
        <dbReference type="Proteomes" id="UP001430953"/>
    </source>
</evidence>
<evidence type="ECO:0000313" key="1">
    <source>
        <dbReference type="EMBL" id="KAL0115081.1"/>
    </source>
</evidence>
<organism evidence="1 2">
    <name type="scientific">Cardiocondyla obscurior</name>
    <dbReference type="NCBI Taxonomy" id="286306"/>
    <lineage>
        <taxon>Eukaryota</taxon>
        <taxon>Metazoa</taxon>
        <taxon>Ecdysozoa</taxon>
        <taxon>Arthropoda</taxon>
        <taxon>Hexapoda</taxon>
        <taxon>Insecta</taxon>
        <taxon>Pterygota</taxon>
        <taxon>Neoptera</taxon>
        <taxon>Endopterygota</taxon>
        <taxon>Hymenoptera</taxon>
        <taxon>Apocrita</taxon>
        <taxon>Aculeata</taxon>
        <taxon>Formicoidea</taxon>
        <taxon>Formicidae</taxon>
        <taxon>Myrmicinae</taxon>
        <taxon>Cardiocondyla</taxon>
    </lineage>
</organism>
<accession>A0AAW2FL32</accession>
<comment type="caution">
    <text evidence="1">The sequence shown here is derived from an EMBL/GenBank/DDBJ whole genome shotgun (WGS) entry which is preliminary data.</text>
</comment>
<protein>
    <submittedName>
        <fullName evidence="1">Uncharacterized protein</fullName>
    </submittedName>
</protein>
<proteinExistence type="predicted"/>
<dbReference type="Proteomes" id="UP001430953">
    <property type="component" value="Unassembled WGS sequence"/>
</dbReference>